<dbReference type="Gene3D" id="2.130.10.10">
    <property type="entry name" value="YVTN repeat-like/Quinoprotein amine dehydrogenase"/>
    <property type="match status" value="2"/>
</dbReference>
<sequence>MKRIVFIIASLLYSVTIAQVQTYPVNNFTVSDYGAANQNWGVSVSNNNQLFVANHQGLLRFDGQHWSLKKLPNGAIVRSVLADNDRVYTGSYEEFGYWKANRVGVYEYTSLTKLIDAYYEFRSEEFWEIVKWNDLVVFRSFRAIYIYDGKTIKVIEPGMVITKIIPWQNQLVIGTEGRGVHAYTKDKGFYRLPGTEVISSLSIADIGVDQSNRLLIGSKFNGVFLLVEDFLTGFSKEINDRLIESQLNKVTVLDDNAVVFGTIKNGLVFYDLTTHAIAPFNRRLGLQNNTVLGLAYKNNKLWVAQDNGISLVDIGQGISFFNEPSGELGTVYDVVTSDGYRYLASNTGVYYFDDKNDLTFLEGSQGHVWGFAFGVAGQLLCCHNKGLFKMNNSEFEQIEGLEGTYTVQEIPGRSSEFLVGTYIGLFKLVYHRMDGAWEVVSIPNMDFPVSSIVFENDKTIWCTHPYKGLYKLTFNDTYTKLSKEGFNDHEVKLTDYQTRIHKVDNTVLFYVLNKWYYYDSDKNEIKEYEPFKKYQNNKLIFNSYDVQWFINTARTKLTYVNDEERITITDKSLLSRMTPMYEKIKYGAGGRVFEVPLNEGYGVLDMEAIEQTNAADMNQKAVLAKVSAGNKLYDVHKVAEIPYVNARSLTFSFGYISDINADFVYELSGPIAQEGDFTSGDITLQNLSYGNYNLSVFLKDSDRQILTYNFFVLPPWYLSKGMIGVYVLLFILLIYGVYWYNERSIKKYHKKLHQKMLEEEEKRKVKLEREALEREVELKQKELMNSTLLISKKNELLLELKNEMKRVKDSPVNEYRVRSLISKTTDAISNKEDWKVFETNFNELHDDFFKKIIKEHPKLTSKDLKLSAYLKMGLMSKEIAPLMGVTTRGVELHRYRLRKKLQLEKEQDLVKYLLLF</sequence>
<evidence type="ECO:0000313" key="5">
    <source>
        <dbReference type="EMBL" id="GLB47656.1"/>
    </source>
</evidence>
<evidence type="ECO:0000256" key="2">
    <source>
        <dbReference type="SAM" id="Phobius"/>
    </source>
</evidence>
<dbReference type="InterPro" id="IPR016032">
    <property type="entry name" value="Sig_transdc_resp-reg_C-effctor"/>
</dbReference>
<protein>
    <recommendedName>
        <fullName evidence="4">HTH luxR-type domain-containing protein</fullName>
    </recommendedName>
</protein>
<keyword evidence="3" id="KW-0732">Signal</keyword>
<comment type="caution">
    <text evidence="5">The sequence shown here is derived from an EMBL/GenBank/DDBJ whole genome shotgun (WGS) entry which is preliminary data.</text>
</comment>
<feature type="coiled-coil region" evidence="1">
    <location>
        <begin position="750"/>
        <end position="810"/>
    </location>
</feature>
<dbReference type="RefSeq" id="WP_281763325.1">
    <property type="nucleotide sequence ID" value="NZ_BRVO01000001.1"/>
</dbReference>
<reference evidence="5" key="1">
    <citation type="submission" date="2022-07" db="EMBL/GenBank/DDBJ databases">
        <title>Taxonomy of Novel Oxalotrophic and Methylotrophic Bacteria.</title>
        <authorList>
            <person name="Sahin N."/>
            <person name="Tani A."/>
        </authorList>
    </citation>
    <scope>NUCLEOTIDE SEQUENCE</scope>
    <source>
        <strain evidence="5">Y10</strain>
    </source>
</reference>
<feature type="signal peptide" evidence="3">
    <location>
        <begin position="1"/>
        <end position="18"/>
    </location>
</feature>
<evidence type="ECO:0000313" key="6">
    <source>
        <dbReference type="Proteomes" id="UP001143543"/>
    </source>
</evidence>
<name>A0ABQ5ME58_9FLAO</name>
<dbReference type="InterPro" id="IPR036388">
    <property type="entry name" value="WH-like_DNA-bd_sf"/>
</dbReference>
<dbReference type="InterPro" id="IPR015943">
    <property type="entry name" value="WD40/YVTN_repeat-like_dom_sf"/>
</dbReference>
<dbReference type="SMART" id="SM00421">
    <property type="entry name" value="HTH_LUXR"/>
    <property type="match status" value="1"/>
</dbReference>
<feature type="domain" description="HTH luxR-type" evidence="4">
    <location>
        <begin position="856"/>
        <end position="913"/>
    </location>
</feature>
<dbReference type="Gene3D" id="1.10.10.10">
    <property type="entry name" value="Winged helix-like DNA-binding domain superfamily/Winged helix DNA-binding domain"/>
    <property type="match status" value="1"/>
</dbReference>
<accession>A0ABQ5ME58</accession>
<keyword evidence="1" id="KW-0175">Coiled coil</keyword>
<feature type="transmembrane region" description="Helical" evidence="2">
    <location>
        <begin position="723"/>
        <end position="741"/>
    </location>
</feature>
<dbReference type="InterPro" id="IPR000792">
    <property type="entry name" value="Tscrpt_reg_LuxR_C"/>
</dbReference>
<evidence type="ECO:0000256" key="1">
    <source>
        <dbReference type="SAM" id="Coils"/>
    </source>
</evidence>
<keyword evidence="2" id="KW-0472">Membrane</keyword>
<evidence type="ECO:0000259" key="4">
    <source>
        <dbReference type="SMART" id="SM00421"/>
    </source>
</evidence>
<dbReference type="EMBL" id="BRVO01000001">
    <property type="protein sequence ID" value="GLB47656.1"/>
    <property type="molecule type" value="Genomic_DNA"/>
</dbReference>
<evidence type="ECO:0000256" key="3">
    <source>
        <dbReference type="SAM" id="SignalP"/>
    </source>
</evidence>
<dbReference type="SUPFAM" id="SSF63829">
    <property type="entry name" value="Calcium-dependent phosphotriesterase"/>
    <property type="match status" value="1"/>
</dbReference>
<keyword evidence="2" id="KW-1133">Transmembrane helix</keyword>
<keyword evidence="2" id="KW-0812">Transmembrane</keyword>
<proteinExistence type="predicted"/>
<gene>
    <name evidence="5" type="ORF">Y10_00240</name>
</gene>
<keyword evidence="6" id="KW-1185">Reference proteome</keyword>
<organism evidence="5 6">
    <name type="scientific">Neptunitalea lumnitzerae</name>
    <dbReference type="NCBI Taxonomy" id="2965509"/>
    <lineage>
        <taxon>Bacteria</taxon>
        <taxon>Pseudomonadati</taxon>
        <taxon>Bacteroidota</taxon>
        <taxon>Flavobacteriia</taxon>
        <taxon>Flavobacteriales</taxon>
        <taxon>Flavobacteriaceae</taxon>
        <taxon>Neptunitalea</taxon>
    </lineage>
</organism>
<dbReference type="SUPFAM" id="SSF46894">
    <property type="entry name" value="C-terminal effector domain of the bipartite response regulators"/>
    <property type="match status" value="1"/>
</dbReference>
<feature type="chain" id="PRO_5045044008" description="HTH luxR-type domain-containing protein" evidence="3">
    <location>
        <begin position="19"/>
        <end position="916"/>
    </location>
</feature>
<dbReference type="Proteomes" id="UP001143543">
    <property type="component" value="Unassembled WGS sequence"/>
</dbReference>
<dbReference type="Pfam" id="PF00196">
    <property type="entry name" value="GerE"/>
    <property type="match status" value="1"/>
</dbReference>